<gene>
    <name evidence="1" type="ORF">K444DRAFT_643053</name>
</gene>
<dbReference type="InParanoid" id="A0A2J6TBV6"/>
<name>A0A2J6TBV6_9HELO</name>
<dbReference type="OrthoDB" id="2115692at2759"/>
<dbReference type="InterPro" id="IPR052523">
    <property type="entry name" value="Trichothecene_AcTrans"/>
</dbReference>
<sequence length="206" mass="23069">MPLVVRPVEHADVAQCIEIRVASLGSLVIGRPPPYPGYVQEAETSAHRDLDKKSPHVRHLKVVDAENEAEVIAYGKWEVYPRGRPDLDKLGQPMDDADKQVDRYGMLREAAHEYFCSRNGVMGKHPHLLLALLVTDSQHRQRGAGATGLPCYLQASEQGRRLYEHYGFQEIDTVEYNLSDYGLEGVEKMTEMLREPGTKSAAEASI</sequence>
<dbReference type="AlphaFoldDB" id="A0A2J6TBV6"/>
<dbReference type="EMBL" id="KZ613790">
    <property type="protein sequence ID" value="PMD60496.1"/>
    <property type="molecule type" value="Genomic_DNA"/>
</dbReference>
<evidence type="ECO:0000313" key="2">
    <source>
        <dbReference type="Proteomes" id="UP000235371"/>
    </source>
</evidence>
<keyword evidence="2" id="KW-1185">Reference proteome</keyword>
<evidence type="ECO:0000313" key="1">
    <source>
        <dbReference type="EMBL" id="PMD60496.1"/>
    </source>
</evidence>
<dbReference type="STRING" id="1095630.A0A2J6TBV6"/>
<dbReference type="Gene3D" id="3.40.630.30">
    <property type="match status" value="1"/>
</dbReference>
<dbReference type="Proteomes" id="UP000235371">
    <property type="component" value="Unassembled WGS sequence"/>
</dbReference>
<dbReference type="PANTHER" id="PTHR42791">
    <property type="entry name" value="GNAT FAMILY ACETYLTRANSFERASE"/>
    <property type="match status" value="1"/>
</dbReference>
<dbReference type="InterPro" id="IPR016181">
    <property type="entry name" value="Acyl_CoA_acyltransferase"/>
</dbReference>
<organism evidence="1 2">
    <name type="scientific">Hyaloscypha bicolor E</name>
    <dbReference type="NCBI Taxonomy" id="1095630"/>
    <lineage>
        <taxon>Eukaryota</taxon>
        <taxon>Fungi</taxon>
        <taxon>Dikarya</taxon>
        <taxon>Ascomycota</taxon>
        <taxon>Pezizomycotina</taxon>
        <taxon>Leotiomycetes</taxon>
        <taxon>Helotiales</taxon>
        <taxon>Hyaloscyphaceae</taxon>
        <taxon>Hyaloscypha</taxon>
        <taxon>Hyaloscypha bicolor</taxon>
    </lineage>
</organism>
<protein>
    <recommendedName>
        <fullName evidence="3">N-acetyltransferase domain-containing protein</fullName>
    </recommendedName>
</protein>
<dbReference type="GeneID" id="36592893"/>
<dbReference type="PANTHER" id="PTHR42791:SF14">
    <property type="entry name" value="N-ACETYLTRANSFERASE DOMAIN-CONTAINING PROTEIN"/>
    <property type="match status" value="1"/>
</dbReference>
<dbReference type="SUPFAM" id="SSF55729">
    <property type="entry name" value="Acyl-CoA N-acyltransferases (Nat)"/>
    <property type="match status" value="1"/>
</dbReference>
<reference evidence="1 2" key="1">
    <citation type="submission" date="2016-04" db="EMBL/GenBank/DDBJ databases">
        <title>A degradative enzymes factory behind the ericoid mycorrhizal symbiosis.</title>
        <authorList>
            <consortium name="DOE Joint Genome Institute"/>
            <person name="Martino E."/>
            <person name="Morin E."/>
            <person name="Grelet G."/>
            <person name="Kuo A."/>
            <person name="Kohler A."/>
            <person name="Daghino S."/>
            <person name="Barry K."/>
            <person name="Choi C."/>
            <person name="Cichocki N."/>
            <person name="Clum A."/>
            <person name="Copeland A."/>
            <person name="Hainaut M."/>
            <person name="Haridas S."/>
            <person name="Labutti K."/>
            <person name="Lindquist E."/>
            <person name="Lipzen A."/>
            <person name="Khouja H.-R."/>
            <person name="Murat C."/>
            <person name="Ohm R."/>
            <person name="Olson A."/>
            <person name="Spatafora J."/>
            <person name="Veneault-Fourrey C."/>
            <person name="Henrissat B."/>
            <person name="Grigoriev I."/>
            <person name="Martin F."/>
            <person name="Perotto S."/>
        </authorList>
    </citation>
    <scope>NUCLEOTIDE SEQUENCE [LARGE SCALE GENOMIC DNA]</scope>
    <source>
        <strain evidence="1 2">E</strain>
    </source>
</reference>
<dbReference type="RefSeq" id="XP_024737400.1">
    <property type="nucleotide sequence ID" value="XM_024884816.1"/>
</dbReference>
<accession>A0A2J6TBV6</accession>
<proteinExistence type="predicted"/>
<evidence type="ECO:0008006" key="3">
    <source>
        <dbReference type="Google" id="ProtNLM"/>
    </source>
</evidence>